<evidence type="ECO:0000313" key="2">
    <source>
        <dbReference type="EMBL" id="PNY15209.1"/>
    </source>
</evidence>
<evidence type="ECO:0000313" key="3">
    <source>
        <dbReference type="Proteomes" id="UP000236291"/>
    </source>
</evidence>
<dbReference type="EMBL" id="ASHM01019534">
    <property type="protein sequence ID" value="PNY00952.1"/>
    <property type="molecule type" value="Genomic_DNA"/>
</dbReference>
<dbReference type="EMBL" id="ASHM01007480">
    <property type="protein sequence ID" value="PNY15209.1"/>
    <property type="molecule type" value="Genomic_DNA"/>
</dbReference>
<dbReference type="STRING" id="57577.A0A2K3PIU4"/>
<dbReference type="Pfam" id="PF05056">
    <property type="entry name" value="DUF674"/>
    <property type="match status" value="1"/>
</dbReference>
<name>A0A2K3PIU4_TRIPR</name>
<dbReference type="PANTHER" id="PTHR33103">
    <property type="entry name" value="OS01G0153900 PROTEIN"/>
    <property type="match status" value="1"/>
</dbReference>
<dbReference type="InterPro" id="IPR007750">
    <property type="entry name" value="DUF674"/>
</dbReference>
<reference evidence="2 3" key="1">
    <citation type="journal article" date="2014" name="Am. J. Bot.">
        <title>Genome assembly and annotation for red clover (Trifolium pratense; Fabaceae).</title>
        <authorList>
            <person name="Istvanek J."/>
            <person name="Jaros M."/>
            <person name="Krenek A."/>
            <person name="Repkova J."/>
        </authorList>
    </citation>
    <scope>NUCLEOTIDE SEQUENCE [LARGE SCALE GENOMIC DNA]</scope>
    <source>
        <strain evidence="3">cv. Tatra</strain>
        <tissue evidence="2">Young leaves</tissue>
    </source>
</reference>
<sequence length="609" mass="67987">MASIETESVEQVDKVTLRVLVDKEKNKVVYAEAGKDFVDVLFSFLTLPLGTIARLVAKEDSNIEAFQFGSISSLYQSVSDLDEQYLCSQNCKEMLLQPRNSMEAYCRQLKLNIDDTEPMQYFVCENLNCRRKERGCLLSIFRNQKCYCGRVLDREVFPKCLNIEKGFVKENATFIICDDLCVMPNVFGASLNLLQKLGVETIDAIEELSVDIDKKQAFDLLKLSLISKTPLTDYILKKNQSVDNLNLRNNVEFLIGELTSDEDRQMSVKVMLRKSNEQVLFVEAEADFIDFVFSLLTFPLGGVLHMLQGFSSLSGIDNLYKSLSDLSPDIYLMSEGLKDKLCKPHCATQFELRNQILPIGAASLPMNYCHTYYDYTSRRSATDLTKEIFYSRNNNISEEKFVPFELVDPKSSTAKSSFAKGPSMYMVTDDLFVSPMSSISTVSFLKRSKVTLSDLEERVIKIGVKEGLGILKASLISTSALTIGLNQFIKTDKASTSAFSAPQDVVKPESNTEALGIDNGKSWSVQLPDGSSATQVVEVTRSPMVEELPLPPNIQPEKPSTSVVKKLSLLGEEANTGFSIQGTKNKVPVSALRRSSRKRIGCKIARDVD</sequence>
<protein>
    <submittedName>
        <fullName evidence="2">DUF674 family protein</fullName>
    </submittedName>
</protein>
<comment type="caution">
    <text evidence="2">The sequence shown here is derived from an EMBL/GenBank/DDBJ whole genome shotgun (WGS) entry which is preliminary data.</text>
</comment>
<dbReference type="Proteomes" id="UP000236291">
    <property type="component" value="Unassembled WGS sequence"/>
</dbReference>
<evidence type="ECO:0000313" key="1">
    <source>
        <dbReference type="EMBL" id="PNY00952.1"/>
    </source>
</evidence>
<accession>A0A2K3PIU4</accession>
<proteinExistence type="predicted"/>
<reference evidence="2 3" key="2">
    <citation type="journal article" date="2017" name="Front. Plant Sci.">
        <title>Gene Classification and Mining of Molecular Markers Useful in Red Clover (Trifolium pratense) Breeding.</title>
        <authorList>
            <person name="Istvanek J."/>
            <person name="Dluhosova J."/>
            <person name="Dluhos P."/>
            <person name="Patkova L."/>
            <person name="Nedelnik J."/>
            <person name="Repkova J."/>
        </authorList>
    </citation>
    <scope>NUCLEOTIDE SEQUENCE [LARGE SCALE GENOMIC DNA]</scope>
    <source>
        <strain evidence="3">cv. Tatra</strain>
        <tissue evidence="2">Young leaves</tissue>
    </source>
</reference>
<gene>
    <name evidence="2" type="ORF">L195_g011901</name>
    <name evidence="1" type="ORF">L195_g024239</name>
</gene>
<dbReference type="AlphaFoldDB" id="A0A2K3PIU4"/>
<dbReference type="PANTHER" id="PTHR33103:SF27">
    <property type="entry name" value="OS04G0594700 PROTEIN"/>
    <property type="match status" value="1"/>
</dbReference>
<organism evidence="2 3">
    <name type="scientific">Trifolium pratense</name>
    <name type="common">Red clover</name>
    <dbReference type="NCBI Taxonomy" id="57577"/>
    <lineage>
        <taxon>Eukaryota</taxon>
        <taxon>Viridiplantae</taxon>
        <taxon>Streptophyta</taxon>
        <taxon>Embryophyta</taxon>
        <taxon>Tracheophyta</taxon>
        <taxon>Spermatophyta</taxon>
        <taxon>Magnoliopsida</taxon>
        <taxon>eudicotyledons</taxon>
        <taxon>Gunneridae</taxon>
        <taxon>Pentapetalae</taxon>
        <taxon>rosids</taxon>
        <taxon>fabids</taxon>
        <taxon>Fabales</taxon>
        <taxon>Fabaceae</taxon>
        <taxon>Papilionoideae</taxon>
        <taxon>50 kb inversion clade</taxon>
        <taxon>NPAAA clade</taxon>
        <taxon>Hologalegina</taxon>
        <taxon>IRL clade</taxon>
        <taxon>Trifolieae</taxon>
        <taxon>Trifolium</taxon>
    </lineage>
</organism>